<gene>
    <name evidence="8" type="ORF">FBZ82_10744</name>
</gene>
<feature type="binding site" evidence="5">
    <location>
        <position position="308"/>
    </location>
    <ligand>
        <name>S-adenosyl-L-methionine</name>
        <dbReference type="ChEBI" id="CHEBI:59789"/>
    </ligand>
</feature>
<dbReference type="AlphaFoldDB" id="A0A560B3B3"/>
<evidence type="ECO:0000256" key="3">
    <source>
        <dbReference type="ARBA" id="ARBA00022691"/>
    </source>
</evidence>
<evidence type="ECO:0000256" key="4">
    <source>
        <dbReference type="ARBA" id="ARBA00022884"/>
    </source>
</evidence>
<dbReference type="FunFam" id="3.40.50.150:FF:000257">
    <property type="entry name" value="16S rRNA methyltransferase"/>
    <property type="match status" value="1"/>
</dbReference>
<evidence type="ECO:0000256" key="5">
    <source>
        <dbReference type="PROSITE-ProRule" id="PRU01023"/>
    </source>
</evidence>
<evidence type="ECO:0000256" key="6">
    <source>
        <dbReference type="SAM" id="Coils"/>
    </source>
</evidence>
<dbReference type="GO" id="GO:0003723">
    <property type="term" value="F:RNA binding"/>
    <property type="evidence" value="ECO:0007669"/>
    <property type="project" value="UniProtKB-UniRule"/>
</dbReference>
<evidence type="ECO:0000313" key="8">
    <source>
        <dbReference type="EMBL" id="TWA67073.1"/>
    </source>
</evidence>
<evidence type="ECO:0000256" key="2">
    <source>
        <dbReference type="ARBA" id="ARBA00022679"/>
    </source>
</evidence>
<dbReference type="InterPro" id="IPR035926">
    <property type="entry name" value="NusB-like_sf"/>
</dbReference>
<feature type="coiled-coil region" evidence="6">
    <location>
        <begin position="265"/>
        <end position="292"/>
    </location>
</feature>
<feature type="binding site" evidence="5">
    <location>
        <position position="266"/>
    </location>
    <ligand>
        <name>S-adenosyl-L-methionine</name>
        <dbReference type="ChEBI" id="CHEBI:59789"/>
    </ligand>
</feature>
<feature type="binding site" evidence="5">
    <location>
        <begin position="245"/>
        <end position="251"/>
    </location>
    <ligand>
        <name>S-adenosyl-L-methionine</name>
        <dbReference type="ChEBI" id="CHEBI:59789"/>
    </ligand>
</feature>
<keyword evidence="4 5" id="KW-0694">RNA-binding</keyword>
<dbReference type="InterPro" id="IPR006027">
    <property type="entry name" value="NusB_RsmB_TIM44"/>
</dbReference>
<proteinExistence type="inferred from homology"/>
<dbReference type="SUPFAM" id="SSF48013">
    <property type="entry name" value="NusB-like"/>
    <property type="match status" value="1"/>
</dbReference>
<dbReference type="InterPro" id="IPR029063">
    <property type="entry name" value="SAM-dependent_MTases_sf"/>
</dbReference>
<comment type="caution">
    <text evidence="8">The sequence shown here is derived from an EMBL/GenBank/DDBJ whole genome shotgun (WGS) entry which is preliminary data.</text>
</comment>
<dbReference type="RefSeq" id="WP_145677166.1">
    <property type="nucleotide sequence ID" value="NZ_VITF01000007.1"/>
</dbReference>
<dbReference type="SUPFAM" id="SSF53335">
    <property type="entry name" value="S-adenosyl-L-methionine-dependent methyltransferases"/>
    <property type="match status" value="1"/>
</dbReference>
<dbReference type="PANTHER" id="PTHR22807">
    <property type="entry name" value="NOP2 YEAST -RELATED NOL1/NOP2/FMU SUN DOMAIN-CONTAINING"/>
    <property type="match status" value="1"/>
</dbReference>
<dbReference type="PROSITE" id="PS51686">
    <property type="entry name" value="SAM_MT_RSMB_NOP"/>
    <property type="match status" value="1"/>
</dbReference>
<dbReference type="InterPro" id="IPR001678">
    <property type="entry name" value="MeTrfase_RsmB-F_NOP2_dom"/>
</dbReference>
<dbReference type="Pfam" id="PF01029">
    <property type="entry name" value="NusB"/>
    <property type="match status" value="1"/>
</dbReference>
<comment type="similarity">
    <text evidence="5">Belongs to the class I-like SAM-binding methyltransferase superfamily. RsmB/NOP family.</text>
</comment>
<keyword evidence="1 5" id="KW-0489">Methyltransferase</keyword>
<dbReference type="InterPro" id="IPR023267">
    <property type="entry name" value="RCMT"/>
</dbReference>
<sequence>MSDASLAARSAALDLLRDVLRKSIPFDDAFDAHPELRGLDPRDRGFVRLLTATVLRRLGQIDALIQGSLAKPGLPKATVHDILRLGAAQLVFLGTPAHAAVDTAVELAAAKGAEPYKGLINAVLRRIGREGTELAAQQDAGRLNTPDWLWLAWRQAYGIGRTRGIVEAHLHEAPLDITVKADPAVWAERLEARLLPTGTLRRAAGGNLTELPGFAEGAWWVQDLAASLPAKLFGDLAGKRVYDLCAAPGGKTAQLVAQGAEVTAVDRSAKRLERVRENLARLNLSAEVLATDAATWTPEEPADAVLLDAPCSATGAIRRHPDILRVKTPEDIGKLAKAQSRLLAHAVDLVKPGGTLVYCTCSIQPEEGEAQIDRILARDKRVERLPITPADLGADPAGGHAGDGNLAELLNERGEVRSLPGMLGDLGGIDGFFVARLRRLHD</sequence>
<dbReference type="Gene3D" id="3.40.50.150">
    <property type="entry name" value="Vaccinia Virus protein VP39"/>
    <property type="match status" value="1"/>
</dbReference>
<reference evidence="8 9" key="1">
    <citation type="submission" date="2019-06" db="EMBL/GenBank/DDBJ databases">
        <title>Genomic Encyclopedia of Type Strains, Phase IV (KMG-V): Genome sequencing to study the core and pangenomes of soil and plant-associated prokaryotes.</title>
        <authorList>
            <person name="Whitman W."/>
        </authorList>
    </citation>
    <scope>NUCLEOTIDE SEQUENCE [LARGE SCALE GENOMIC DNA]</scope>
    <source>
        <strain evidence="8 9">BR 11796</strain>
    </source>
</reference>
<dbReference type="GO" id="GO:0006355">
    <property type="term" value="P:regulation of DNA-templated transcription"/>
    <property type="evidence" value="ECO:0007669"/>
    <property type="project" value="InterPro"/>
</dbReference>
<dbReference type="GO" id="GO:0008173">
    <property type="term" value="F:RNA methyltransferase activity"/>
    <property type="evidence" value="ECO:0007669"/>
    <property type="project" value="InterPro"/>
</dbReference>
<keyword evidence="6" id="KW-0175">Coiled coil</keyword>
<dbReference type="PRINTS" id="PR02008">
    <property type="entry name" value="RCMTFAMILY"/>
</dbReference>
<evidence type="ECO:0000259" key="7">
    <source>
        <dbReference type="PROSITE" id="PS51686"/>
    </source>
</evidence>
<feature type="binding site" evidence="5">
    <location>
        <position position="292"/>
    </location>
    <ligand>
        <name>S-adenosyl-L-methionine</name>
        <dbReference type="ChEBI" id="CHEBI:59789"/>
    </ligand>
</feature>
<evidence type="ECO:0000256" key="1">
    <source>
        <dbReference type="ARBA" id="ARBA00022603"/>
    </source>
</evidence>
<dbReference type="Gene3D" id="1.10.940.10">
    <property type="entry name" value="NusB-like"/>
    <property type="match status" value="1"/>
</dbReference>
<dbReference type="Pfam" id="PF01189">
    <property type="entry name" value="Methyltr_RsmB-F"/>
    <property type="match status" value="1"/>
</dbReference>
<dbReference type="InterPro" id="IPR049560">
    <property type="entry name" value="MeTrfase_RsmB-F_NOP2_cat"/>
</dbReference>
<feature type="domain" description="SAM-dependent MTase RsmB/NOP-type" evidence="7">
    <location>
        <begin position="137"/>
        <end position="440"/>
    </location>
</feature>
<evidence type="ECO:0000313" key="9">
    <source>
        <dbReference type="Proteomes" id="UP000316083"/>
    </source>
</evidence>
<protein>
    <submittedName>
        <fullName evidence="8">16S rRNA (Cytosine967-C5)-methyltransferase</fullName>
    </submittedName>
</protein>
<feature type="active site" description="Nucleophile" evidence="5">
    <location>
        <position position="361"/>
    </location>
</feature>
<name>A0A560B3B3_AZOBR</name>
<dbReference type="PANTHER" id="PTHR22807:SF61">
    <property type="entry name" value="NOL1_NOP2_SUN FAMILY PROTEIN _ ANTITERMINATION NUSB DOMAIN-CONTAINING PROTEIN"/>
    <property type="match status" value="1"/>
</dbReference>
<dbReference type="EMBL" id="VITF01000007">
    <property type="protein sequence ID" value="TWA67073.1"/>
    <property type="molecule type" value="Genomic_DNA"/>
</dbReference>
<keyword evidence="2 5" id="KW-0808">Transferase</keyword>
<dbReference type="GO" id="GO:0001510">
    <property type="term" value="P:RNA methylation"/>
    <property type="evidence" value="ECO:0007669"/>
    <property type="project" value="InterPro"/>
</dbReference>
<accession>A0A560B3B3</accession>
<organism evidence="8 9">
    <name type="scientific">Azospirillum brasilense</name>
    <dbReference type="NCBI Taxonomy" id="192"/>
    <lineage>
        <taxon>Bacteria</taxon>
        <taxon>Pseudomonadati</taxon>
        <taxon>Pseudomonadota</taxon>
        <taxon>Alphaproteobacteria</taxon>
        <taxon>Rhodospirillales</taxon>
        <taxon>Azospirillaceae</taxon>
        <taxon>Azospirillum</taxon>
    </lineage>
</organism>
<keyword evidence="3 5" id="KW-0949">S-adenosyl-L-methionine</keyword>
<dbReference type="Proteomes" id="UP000316083">
    <property type="component" value="Unassembled WGS sequence"/>
</dbReference>